<feature type="compositionally biased region" description="Polar residues" evidence="1">
    <location>
        <begin position="44"/>
        <end position="54"/>
    </location>
</feature>
<evidence type="ECO:0000256" key="1">
    <source>
        <dbReference type="SAM" id="MobiDB-lite"/>
    </source>
</evidence>
<evidence type="ECO:0000313" key="2">
    <source>
        <dbReference type="EMBL" id="CAK0756403.1"/>
    </source>
</evidence>
<dbReference type="Proteomes" id="UP001314263">
    <property type="component" value="Unassembled WGS sequence"/>
</dbReference>
<accession>A0AAV1HYV1</accession>
<comment type="caution">
    <text evidence="2">The sequence shown here is derived from an EMBL/GenBank/DDBJ whole genome shotgun (WGS) entry which is preliminary data.</text>
</comment>
<dbReference type="AlphaFoldDB" id="A0AAV1HYV1"/>
<gene>
    <name evidence="2" type="ORF">CVIRNUC_002452</name>
</gene>
<protein>
    <submittedName>
        <fullName evidence="2">Uncharacterized protein</fullName>
    </submittedName>
</protein>
<proteinExistence type="predicted"/>
<feature type="compositionally biased region" description="Polar residues" evidence="1">
    <location>
        <begin position="176"/>
        <end position="187"/>
    </location>
</feature>
<feature type="compositionally biased region" description="Low complexity" evidence="1">
    <location>
        <begin position="17"/>
        <end position="42"/>
    </location>
</feature>
<feature type="region of interest" description="Disordered" evidence="1">
    <location>
        <begin position="132"/>
        <end position="221"/>
    </location>
</feature>
<reference evidence="2 3" key="1">
    <citation type="submission" date="2023-10" db="EMBL/GenBank/DDBJ databases">
        <authorList>
            <person name="Maclean D."/>
            <person name="Macfadyen A."/>
        </authorList>
    </citation>
    <scope>NUCLEOTIDE SEQUENCE [LARGE SCALE GENOMIC DNA]</scope>
</reference>
<feature type="compositionally biased region" description="Polar residues" evidence="1">
    <location>
        <begin position="1"/>
        <end position="16"/>
    </location>
</feature>
<name>A0AAV1HYV1_9CHLO</name>
<feature type="compositionally biased region" description="Low complexity" evidence="1">
    <location>
        <begin position="190"/>
        <end position="199"/>
    </location>
</feature>
<feature type="region of interest" description="Disordered" evidence="1">
    <location>
        <begin position="1"/>
        <end position="76"/>
    </location>
</feature>
<sequence length="247" mass="24187">MAQQVAQYNGNTASMQTAPAAVASVPRSATQFQAQAQAPAPASYQENAQPSQGNPGLPPKPPALGSHANGPAPNPQAILNSLGSVVTAANSVAGAQQALSSATVGGNGNMLQSAGNAAQALEAVQKAAGDVSDAQKTLQSGGRVVATPTPTPSPPPTLNINIPGLGGNQAQQNGASMSTPSTTNSYPAYTGQTTQGTQTMSAPTTQAMSAPTTQSAQAGNPLSALGGALAQALSGGNNQAAGRKLRL</sequence>
<dbReference type="EMBL" id="CAUYUE010000003">
    <property type="protein sequence ID" value="CAK0756403.1"/>
    <property type="molecule type" value="Genomic_DNA"/>
</dbReference>
<keyword evidence="3" id="KW-1185">Reference proteome</keyword>
<evidence type="ECO:0000313" key="3">
    <source>
        <dbReference type="Proteomes" id="UP001314263"/>
    </source>
</evidence>
<feature type="compositionally biased region" description="Polar residues" evidence="1">
    <location>
        <begin position="200"/>
        <end position="220"/>
    </location>
</feature>
<organism evidence="2 3">
    <name type="scientific">Coccomyxa viridis</name>
    <dbReference type="NCBI Taxonomy" id="1274662"/>
    <lineage>
        <taxon>Eukaryota</taxon>
        <taxon>Viridiplantae</taxon>
        <taxon>Chlorophyta</taxon>
        <taxon>core chlorophytes</taxon>
        <taxon>Trebouxiophyceae</taxon>
        <taxon>Trebouxiophyceae incertae sedis</taxon>
        <taxon>Coccomyxaceae</taxon>
        <taxon>Coccomyxa</taxon>
    </lineage>
</organism>